<evidence type="ECO:0000256" key="1">
    <source>
        <dbReference type="SAM" id="MobiDB-lite"/>
    </source>
</evidence>
<dbReference type="EMBL" id="OW240920">
    <property type="protein sequence ID" value="CAH2315075.1"/>
    <property type="molecule type" value="Genomic_DNA"/>
</dbReference>
<organism evidence="2 3">
    <name type="scientific">Pelobates cultripes</name>
    <name type="common">Western spadefoot toad</name>
    <dbReference type="NCBI Taxonomy" id="61616"/>
    <lineage>
        <taxon>Eukaryota</taxon>
        <taxon>Metazoa</taxon>
        <taxon>Chordata</taxon>
        <taxon>Craniata</taxon>
        <taxon>Vertebrata</taxon>
        <taxon>Euteleostomi</taxon>
        <taxon>Amphibia</taxon>
        <taxon>Batrachia</taxon>
        <taxon>Anura</taxon>
        <taxon>Pelobatoidea</taxon>
        <taxon>Pelobatidae</taxon>
        <taxon>Pelobates</taxon>
    </lineage>
</organism>
<evidence type="ECO:0000313" key="3">
    <source>
        <dbReference type="Proteomes" id="UP001295444"/>
    </source>
</evidence>
<dbReference type="Proteomes" id="UP001295444">
    <property type="component" value="Chromosome 09"/>
</dbReference>
<keyword evidence="3" id="KW-1185">Reference proteome</keyword>
<name>A0AAD1T347_PELCU</name>
<feature type="compositionally biased region" description="Basic residues" evidence="1">
    <location>
        <begin position="1"/>
        <end position="13"/>
    </location>
</feature>
<proteinExistence type="predicted"/>
<accession>A0AAD1T347</accession>
<feature type="compositionally biased region" description="Polar residues" evidence="1">
    <location>
        <begin position="37"/>
        <end position="46"/>
    </location>
</feature>
<feature type="region of interest" description="Disordered" evidence="1">
    <location>
        <begin position="1"/>
        <end position="58"/>
    </location>
</feature>
<sequence>MKIYLKRRHKAHRSNITQEDHSTHLKIPEITGPRNAAPQQLQTQQADRPPPSDNWAQSPAWLGWNTETLDIHSGHQRHTKPAWASRPAGDALLPTKTLLVLSRYGNRVTDNSLTGMGLMTVIQAL</sequence>
<feature type="compositionally biased region" description="Basic and acidic residues" evidence="1">
    <location>
        <begin position="18"/>
        <end position="27"/>
    </location>
</feature>
<gene>
    <name evidence="2" type="ORF">PECUL_23A025615</name>
</gene>
<evidence type="ECO:0000313" key="2">
    <source>
        <dbReference type="EMBL" id="CAH2315075.1"/>
    </source>
</evidence>
<reference evidence="2" key="1">
    <citation type="submission" date="2022-03" db="EMBL/GenBank/DDBJ databases">
        <authorList>
            <person name="Alioto T."/>
            <person name="Alioto T."/>
            <person name="Gomez Garrido J."/>
        </authorList>
    </citation>
    <scope>NUCLEOTIDE SEQUENCE</scope>
</reference>
<protein>
    <submittedName>
        <fullName evidence="2">Uncharacterized protein</fullName>
    </submittedName>
</protein>
<dbReference type="AlphaFoldDB" id="A0AAD1T347"/>